<feature type="transmembrane region" description="Helical" evidence="8">
    <location>
        <begin position="190"/>
        <end position="213"/>
    </location>
</feature>
<dbReference type="Proteomes" id="UP001218246">
    <property type="component" value="Unassembled WGS sequence"/>
</dbReference>
<keyword evidence="6" id="KW-0406">Ion transport</keyword>
<evidence type="ECO:0000256" key="3">
    <source>
        <dbReference type="ARBA" id="ARBA00022475"/>
    </source>
</evidence>
<dbReference type="InterPro" id="IPR003445">
    <property type="entry name" value="Cat_transpt"/>
</dbReference>
<evidence type="ECO:0000256" key="4">
    <source>
        <dbReference type="ARBA" id="ARBA00022692"/>
    </source>
</evidence>
<comment type="caution">
    <text evidence="9">The sequence shown here is derived from an EMBL/GenBank/DDBJ whole genome shotgun (WGS) entry which is preliminary data.</text>
</comment>
<feature type="transmembrane region" description="Helical" evidence="8">
    <location>
        <begin position="311"/>
        <end position="331"/>
    </location>
</feature>
<dbReference type="RefSeq" id="WP_278018597.1">
    <property type="nucleotide sequence ID" value="NZ_JARRRY010000024.1"/>
</dbReference>
<evidence type="ECO:0000256" key="6">
    <source>
        <dbReference type="ARBA" id="ARBA00023065"/>
    </source>
</evidence>
<evidence type="ECO:0000256" key="8">
    <source>
        <dbReference type="SAM" id="Phobius"/>
    </source>
</evidence>
<evidence type="ECO:0000256" key="1">
    <source>
        <dbReference type="ARBA" id="ARBA00004651"/>
    </source>
</evidence>
<sequence>MADKLRGRKLSAVQLIVLFYLIAVAIGTLLLCLPGSLKPGVELSVIDALFTAVSAISVTGLTVVSTVDTFSHTGYFFLLVMFQLGGIGIMTLGTSIWLMLGKRIGFKERQLIRADQNQSGLAGLVQLMRQILLLILSIQAVGALVLSLYYLKYYSWKQAILHGVFSSISATTNAGFDITGESLIPYQHDYFIQFVHILLIISGAIGFPVLIEVKSYLTYKGKQPYRFSLFSKLTTATYFLLTLAGTIGIYILEHNRFLADKTWHASLFYALFHSTSTRSAGLATVDLNEFSESTQVFLSFFMFLGASPSSVGGGIRTTTFAIVVLSIFFYAQGRDTIKVFKREIDPKDVHRAFIVITTAFFIYSGSVFVMSYLEPSVHIVKLLFEVASAFGTTGLSLGITGELSTAGKLLLTVLMFIGRIGIFSLLFLVRNKVLREAYHYPIEKVIIG</sequence>
<keyword evidence="3" id="KW-1003">Cell membrane</keyword>
<feature type="transmembrane region" description="Helical" evidence="8">
    <location>
        <begin position="45"/>
        <end position="64"/>
    </location>
</feature>
<comment type="subcellular location">
    <subcellularLocation>
        <location evidence="1">Cell membrane</location>
        <topology evidence="1">Multi-pass membrane protein</topology>
    </subcellularLocation>
</comment>
<dbReference type="PANTHER" id="PTHR32024">
    <property type="entry name" value="TRK SYSTEM POTASSIUM UPTAKE PROTEIN TRKG-RELATED"/>
    <property type="match status" value="1"/>
</dbReference>
<name>A0ABT6H892_9BACI</name>
<feature type="transmembrane region" description="Helical" evidence="8">
    <location>
        <begin position="352"/>
        <end position="373"/>
    </location>
</feature>
<feature type="transmembrane region" description="Helical" evidence="8">
    <location>
        <begin position="131"/>
        <end position="151"/>
    </location>
</feature>
<keyword evidence="7 8" id="KW-0472">Membrane</keyword>
<gene>
    <name evidence="9" type="ORF">P6P90_16700</name>
</gene>
<proteinExistence type="predicted"/>
<feature type="transmembrane region" description="Helical" evidence="8">
    <location>
        <begin position="409"/>
        <end position="429"/>
    </location>
</feature>
<evidence type="ECO:0000256" key="7">
    <source>
        <dbReference type="ARBA" id="ARBA00023136"/>
    </source>
</evidence>
<feature type="transmembrane region" description="Helical" evidence="8">
    <location>
        <begin position="233"/>
        <end position="252"/>
    </location>
</feature>
<feature type="transmembrane region" description="Helical" evidence="8">
    <location>
        <begin position="12"/>
        <end position="33"/>
    </location>
</feature>
<keyword evidence="10" id="KW-1185">Reference proteome</keyword>
<evidence type="ECO:0000313" key="9">
    <source>
        <dbReference type="EMBL" id="MDG5755537.1"/>
    </source>
</evidence>
<keyword evidence="4 8" id="KW-0812">Transmembrane</keyword>
<evidence type="ECO:0000313" key="10">
    <source>
        <dbReference type="Proteomes" id="UP001218246"/>
    </source>
</evidence>
<evidence type="ECO:0000256" key="5">
    <source>
        <dbReference type="ARBA" id="ARBA00022989"/>
    </source>
</evidence>
<keyword evidence="2" id="KW-0813">Transport</keyword>
<evidence type="ECO:0000256" key="2">
    <source>
        <dbReference type="ARBA" id="ARBA00022448"/>
    </source>
</evidence>
<dbReference type="EMBL" id="JARULN010000032">
    <property type="protein sequence ID" value="MDG5755537.1"/>
    <property type="molecule type" value="Genomic_DNA"/>
</dbReference>
<keyword evidence="5 8" id="KW-1133">Transmembrane helix</keyword>
<organism evidence="9 10">
    <name type="scientific">Ectobacillus antri</name>
    <dbReference type="NCBI Taxonomy" id="2486280"/>
    <lineage>
        <taxon>Bacteria</taxon>
        <taxon>Bacillati</taxon>
        <taxon>Bacillota</taxon>
        <taxon>Bacilli</taxon>
        <taxon>Bacillales</taxon>
        <taxon>Bacillaceae</taxon>
        <taxon>Ectobacillus</taxon>
    </lineage>
</organism>
<protein>
    <submittedName>
        <fullName evidence="9">Potassium transporter TrkG</fullName>
    </submittedName>
</protein>
<dbReference type="PANTHER" id="PTHR32024:SF4">
    <property type="entry name" value="KTR SYSTEM POTASSIUM UPTAKE PROTEIN D"/>
    <property type="match status" value="1"/>
</dbReference>
<feature type="transmembrane region" description="Helical" evidence="8">
    <location>
        <begin position="76"/>
        <end position="100"/>
    </location>
</feature>
<accession>A0ABT6H892</accession>
<reference evidence="9 10" key="1">
    <citation type="submission" date="2023-04" db="EMBL/GenBank/DDBJ databases">
        <title>Ectobacillus antri isolated from activated sludge.</title>
        <authorList>
            <person name="Yan P."/>
            <person name="Liu X."/>
        </authorList>
    </citation>
    <scope>NUCLEOTIDE SEQUENCE [LARGE SCALE GENOMIC DNA]</scope>
    <source>
        <strain evidence="9 10">C18H</strain>
    </source>
</reference>
<dbReference type="Pfam" id="PF02386">
    <property type="entry name" value="TrkH"/>
    <property type="match status" value="1"/>
</dbReference>